<evidence type="ECO:0000256" key="4">
    <source>
        <dbReference type="ARBA" id="ARBA00024208"/>
    </source>
</evidence>
<dbReference type="Proteomes" id="UP001159364">
    <property type="component" value="Linkage Group LG03"/>
</dbReference>
<accession>A0AAV8TTW4</accession>
<evidence type="ECO:0000256" key="1">
    <source>
        <dbReference type="ARBA" id="ARBA00023054"/>
    </source>
</evidence>
<keyword evidence="1 5" id="KW-0175">Coiled coil</keyword>
<evidence type="ECO:0000313" key="8">
    <source>
        <dbReference type="Proteomes" id="UP001159364"/>
    </source>
</evidence>
<dbReference type="GO" id="GO:0006997">
    <property type="term" value="P:nucleus organization"/>
    <property type="evidence" value="ECO:0007669"/>
    <property type="project" value="InterPro"/>
</dbReference>
<feature type="region of interest" description="Disordered" evidence="6">
    <location>
        <begin position="838"/>
        <end position="941"/>
    </location>
</feature>
<organism evidence="7 8">
    <name type="scientific">Erythroxylum novogranatense</name>
    <dbReference type="NCBI Taxonomy" id="1862640"/>
    <lineage>
        <taxon>Eukaryota</taxon>
        <taxon>Viridiplantae</taxon>
        <taxon>Streptophyta</taxon>
        <taxon>Embryophyta</taxon>
        <taxon>Tracheophyta</taxon>
        <taxon>Spermatophyta</taxon>
        <taxon>Magnoliopsida</taxon>
        <taxon>eudicotyledons</taxon>
        <taxon>Gunneridae</taxon>
        <taxon>Pentapetalae</taxon>
        <taxon>rosids</taxon>
        <taxon>fabids</taxon>
        <taxon>Malpighiales</taxon>
        <taxon>Erythroxylaceae</taxon>
        <taxon>Erythroxylum</taxon>
    </lineage>
</organism>
<feature type="compositionally biased region" description="Basic and acidic residues" evidence="6">
    <location>
        <begin position="931"/>
        <end position="941"/>
    </location>
</feature>
<feature type="coiled-coil region" evidence="5">
    <location>
        <begin position="146"/>
        <end position="222"/>
    </location>
</feature>
<keyword evidence="2" id="KW-0539">Nucleus</keyword>
<evidence type="ECO:0000256" key="3">
    <source>
        <dbReference type="ARBA" id="ARBA00024186"/>
    </source>
</evidence>
<comment type="caution">
    <text evidence="7">The sequence shown here is derived from an EMBL/GenBank/DDBJ whole genome shotgun (WGS) entry which is preliminary data.</text>
</comment>
<feature type="region of interest" description="Disordered" evidence="6">
    <location>
        <begin position="1018"/>
        <end position="1073"/>
    </location>
</feature>
<dbReference type="AlphaFoldDB" id="A0AAV8TTW4"/>
<feature type="coiled-coil region" evidence="5">
    <location>
        <begin position="251"/>
        <end position="289"/>
    </location>
</feature>
<dbReference type="PANTHER" id="PTHR31908">
    <property type="entry name" value="PROTEIN CROWDED NUCLEI 4"/>
    <property type="match status" value="1"/>
</dbReference>
<dbReference type="PANTHER" id="PTHR31908:SF2">
    <property type="entry name" value="PROTEIN CROWDED NUCLEI 4"/>
    <property type="match status" value="1"/>
</dbReference>
<feature type="compositionally biased region" description="Basic and acidic residues" evidence="6">
    <location>
        <begin position="1021"/>
        <end position="1032"/>
    </location>
</feature>
<proteinExistence type="inferred from homology"/>
<evidence type="ECO:0000256" key="2">
    <source>
        <dbReference type="ARBA" id="ARBA00023242"/>
    </source>
</evidence>
<evidence type="ECO:0008006" key="9">
    <source>
        <dbReference type="Google" id="ProtNLM"/>
    </source>
</evidence>
<dbReference type="InterPro" id="IPR040418">
    <property type="entry name" value="CRWN"/>
</dbReference>
<feature type="coiled-coil region" evidence="5">
    <location>
        <begin position="355"/>
        <end position="742"/>
    </location>
</feature>
<evidence type="ECO:0000256" key="6">
    <source>
        <dbReference type="SAM" id="MobiDB-lite"/>
    </source>
</evidence>
<keyword evidence="8" id="KW-1185">Reference proteome</keyword>
<evidence type="ECO:0000256" key="5">
    <source>
        <dbReference type="SAM" id="Coils"/>
    </source>
</evidence>
<comment type="subcellular location">
    <subcellularLocation>
        <location evidence="3">Nucleus lamina</location>
    </subcellularLocation>
</comment>
<reference evidence="7 8" key="1">
    <citation type="submission" date="2021-09" db="EMBL/GenBank/DDBJ databases">
        <title>Genomic insights and catalytic innovation underlie evolution of tropane alkaloids biosynthesis.</title>
        <authorList>
            <person name="Wang Y.-J."/>
            <person name="Tian T."/>
            <person name="Huang J.-P."/>
            <person name="Huang S.-X."/>
        </authorList>
    </citation>
    <scope>NUCLEOTIDE SEQUENCE [LARGE SCALE GENOMIC DNA]</scope>
    <source>
        <strain evidence="7">KIB-2018</strain>
        <tissue evidence="7">Leaf</tissue>
    </source>
</reference>
<protein>
    <recommendedName>
        <fullName evidence="9">Nuclear matrix constituent protein 1-like protein</fullName>
    </recommendedName>
</protein>
<comment type="similarity">
    <text evidence="4">Belongs to the CRWN family.</text>
</comment>
<feature type="compositionally biased region" description="Basic and acidic residues" evidence="6">
    <location>
        <begin position="1041"/>
        <end position="1050"/>
    </location>
</feature>
<name>A0AAV8TTW4_9ROSI</name>
<dbReference type="EMBL" id="JAIWQS010000003">
    <property type="protein sequence ID" value="KAJ8769349.1"/>
    <property type="molecule type" value="Genomic_DNA"/>
</dbReference>
<sequence length="1073" mass="124582">MASPMMHRALSLKPGAKVLRTPLTDESIWKRLKEAGFDEESIKRRDKAALISYIAKLEAEIYDLQNHMGVLILERKELASKHEQIRTSAEATELLYKRDQAAHLSSLAEAKKREDGLRKALGVDKECIASMEKALHEMRAEVAENKVTAECKLAEAHKMVEDAQKKFIEADSKLHAAEALQAEASRHHRAAERTLQEVEAHENDLRRQISEFRSDCDAKEREISLERQSLSERRRVLQQEHDRLLDGQALLNQQEEYVASKTEELKKLERELEAKRKNIEQEFRSLNEEKLKMDLTGASFSQREEVVIHKECLLNKREQELLVLQGKLENKEFVEMQKVIANQEAVLRTKRLEFESELEMRRKLVEDEIEAKRRAWELREIDLHQREDLLLEKEHDLEVLSRALEDKEKDVKEKMNNLVDKERRLSVAQEDHESMRSLLEHEKEENNKMKLELQKSLAALDDKRKQVNCAKEKLETMKSETDELSALEMKLKEEVDVVRTQKLDLMAEEDRLKVEKAKFEAEWELIDEKREELRKQAEHVDKEREAISRLLRDERENLKQEKEAMRHQHKCGVESFNRDREEFMNKMRRSEHEDFLMGIEMQKKELENSVDKRREEVESYLRDEERAFKIEKSNELHLVNSLREKAFQELEQVALEMKKLGNARMEVNFEREQRDREWSVLNKSIEELKDQTEKLEKQRELLRVEREEVGAQVEYLNKLEDLKLALDNMEVAEMQLSNIEASQRKLLSMKSLKHNTSLNQDTCLISDERMCFGSNVGGPDLHLNQKSSVTSSFNSARPSWIKRCTNLIFKNSSEKSTGDGKSLIPELVKVAKSADNLDSSNGYRLHKSKSSEDFGKREQRVFSEPKVTLEMPQEDEIAEGHGRKRRVDSDSVSSLPEQQKKNKKRMPLKKVTVDSSDVAIDNRTQESMLDDQIRQKETKRDAEDTNVLVVDKFIKIPEACDITELQNVSGQGVPEFHQPSEQVPIEDITDDGETNGNATSRNVENYVSRCHFGVSGMEPSKVSEEVLQKSVEHTSGYSQSQKDELNKAIEDPDGPVGKVVDNVGARTRSKQKL</sequence>
<feature type="compositionally biased region" description="Basic and acidic residues" evidence="6">
    <location>
        <begin position="849"/>
        <end position="863"/>
    </location>
</feature>
<dbReference type="GO" id="GO:0005652">
    <property type="term" value="C:nuclear lamina"/>
    <property type="evidence" value="ECO:0007669"/>
    <property type="project" value="UniProtKB-SubCell"/>
</dbReference>
<gene>
    <name evidence="7" type="ORF">K2173_002553</name>
</gene>
<evidence type="ECO:0000313" key="7">
    <source>
        <dbReference type="EMBL" id="KAJ8769349.1"/>
    </source>
</evidence>